<organism evidence="2 3">
    <name type="scientific">Sphingomonas molluscorum</name>
    <dbReference type="NCBI Taxonomy" id="418184"/>
    <lineage>
        <taxon>Bacteria</taxon>
        <taxon>Pseudomonadati</taxon>
        <taxon>Pseudomonadota</taxon>
        <taxon>Alphaproteobacteria</taxon>
        <taxon>Sphingomonadales</taxon>
        <taxon>Sphingomonadaceae</taxon>
        <taxon>Sphingomonas</taxon>
    </lineage>
</organism>
<dbReference type="Gene3D" id="3.90.1200.10">
    <property type="match status" value="1"/>
</dbReference>
<proteinExistence type="predicted"/>
<dbReference type="Gene3D" id="3.30.200.20">
    <property type="entry name" value="Phosphorylase Kinase, domain 1"/>
    <property type="match status" value="1"/>
</dbReference>
<dbReference type="PANTHER" id="PTHR47829">
    <property type="entry name" value="HYDROLASE, PUTATIVE (AFU_ORTHOLOGUE AFUA_1G12880)-RELATED"/>
    <property type="match status" value="1"/>
</dbReference>
<gene>
    <name evidence="2" type="ORF">WH159_11650</name>
</gene>
<protein>
    <submittedName>
        <fullName evidence="2">Phosphotransferase family protein</fullName>
    </submittedName>
</protein>
<dbReference type="Pfam" id="PF01636">
    <property type="entry name" value="APH"/>
    <property type="match status" value="1"/>
</dbReference>
<accession>A0ABU8Q6Q1</accession>
<evidence type="ECO:0000313" key="2">
    <source>
        <dbReference type="EMBL" id="MEJ5095187.1"/>
    </source>
</evidence>
<dbReference type="SUPFAM" id="SSF56112">
    <property type="entry name" value="Protein kinase-like (PK-like)"/>
    <property type="match status" value="1"/>
</dbReference>
<feature type="domain" description="Aminoglycoside phosphotransferase" evidence="1">
    <location>
        <begin position="41"/>
        <end position="272"/>
    </location>
</feature>
<dbReference type="InterPro" id="IPR002575">
    <property type="entry name" value="Aminoglycoside_PTrfase"/>
</dbReference>
<dbReference type="InterPro" id="IPR041726">
    <property type="entry name" value="ACAD10_11_N"/>
</dbReference>
<dbReference type="Proteomes" id="UP001380365">
    <property type="component" value="Unassembled WGS sequence"/>
</dbReference>
<evidence type="ECO:0000259" key="1">
    <source>
        <dbReference type="Pfam" id="PF01636"/>
    </source>
</evidence>
<dbReference type="EMBL" id="JBBGZA010000001">
    <property type="protein sequence ID" value="MEJ5095187.1"/>
    <property type="molecule type" value="Genomic_DNA"/>
</dbReference>
<dbReference type="InterPro" id="IPR052898">
    <property type="entry name" value="ACAD10-like"/>
</dbReference>
<dbReference type="CDD" id="cd05154">
    <property type="entry name" value="ACAD10_11_N-like"/>
    <property type="match status" value="1"/>
</dbReference>
<comment type="caution">
    <text evidence="2">The sequence shown here is derived from an EMBL/GenBank/DDBJ whole genome shotgun (WGS) entry which is preliminary data.</text>
</comment>
<reference evidence="2 3" key="1">
    <citation type="submission" date="2023-12" db="EMBL/GenBank/DDBJ databases">
        <title>Gut-associated functions are favored during microbiome assembly across C. elegans life.</title>
        <authorList>
            <person name="Zimmermann J."/>
        </authorList>
    </citation>
    <scope>NUCLEOTIDE SEQUENCE [LARGE SCALE GENOMIC DNA]</scope>
    <source>
        <strain evidence="2 3">JUb134</strain>
    </source>
</reference>
<keyword evidence="3" id="KW-1185">Reference proteome</keyword>
<dbReference type="InterPro" id="IPR011009">
    <property type="entry name" value="Kinase-like_dom_sf"/>
</dbReference>
<sequence>MTTHDTSQMLGTRPADDLDGAALAEWMAQAVDGFEGPLAYVRFAGGRRNRTYRIDTPERAYVLRRRPSEPQGTAIHPLEREFGLLQALQPTGFPAPRPLALCTDAEVIGEPFYVMQLVEGRTPWDETMPGMTPAHRREHYDAWIDALAALHAIDPAPLALDAIGFTECRLDRKLGHWTAKPHARATPKLARLADWLPAALPDRAPPAIVHGDFRLQNLLFSQEGVRVAAVLDWDQAGVGDPRIDLAYVLARWVSGTELHPGLDELAGAESGIPSADEMVARYCQASGRQAGTALDWHLAYTLFRLALLEQEQAPGHSATLAATAWTYAQRAGA</sequence>
<evidence type="ECO:0000313" key="3">
    <source>
        <dbReference type="Proteomes" id="UP001380365"/>
    </source>
</evidence>
<name>A0ABU8Q6Q1_9SPHN</name>
<dbReference type="RefSeq" id="WP_132881958.1">
    <property type="nucleotide sequence ID" value="NZ_JBBGZA010000001.1"/>
</dbReference>
<dbReference type="PANTHER" id="PTHR47829:SF1">
    <property type="entry name" value="HAD FAMILY PHOSPHATASE"/>
    <property type="match status" value="1"/>
</dbReference>